<dbReference type="SUPFAM" id="SSF52317">
    <property type="entry name" value="Class I glutamine amidotransferase-like"/>
    <property type="match status" value="1"/>
</dbReference>
<dbReference type="GO" id="GO:0008233">
    <property type="term" value="F:peptidase activity"/>
    <property type="evidence" value="ECO:0007669"/>
    <property type="project" value="UniProtKB-KW"/>
</dbReference>
<keyword evidence="5" id="KW-1185">Reference proteome</keyword>
<dbReference type="AlphaFoldDB" id="D1CA42"/>
<dbReference type="InterPro" id="IPR006286">
    <property type="entry name" value="C56_PfpI-like"/>
</dbReference>
<feature type="domain" description="DJ-1/PfpI" evidence="3">
    <location>
        <begin position="25"/>
        <end position="192"/>
    </location>
</feature>
<evidence type="ECO:0000259" key="3">
    <source>
        <dbReference type="Pfam" id="PF01965"/>
    </source>
</evidence>
<accession>D1CA42</accession>
<dbReference type="PROSITE" id="PS51276">
    <property type="entry name" value="PEPTIDASE_C56_PFPI"/>
    <property type="match status" value="1"/>
</dbReference>
<comment type="similarity">
    <text evidence="1">Belongs to the peptidase C56 family.</text>
</comment>
<keyword evidence="4" id="KW-0378">Hydrolase</keyword>
<feature type="compositionally biased region" description="Low complexity" evidence="2">
    <location>
        <begin position="215"/>
        <end position="229"/>
    </location>
</feature>
<keyword evidence="4" id="KW-0645">Protease</keyword>
<sequence>MAERIEKNVPGKETSMAQQELKGQRVAALLTDGVEQVELTEPMKALQEAGAEVKIVALKSGKVKAWDFDHWGEEFDVDLTIDHANPNDFQALLLPGGVMNPDTLRMNEKAVQFVRQMVRSGKPVASICHGPWMLVEADVVEGRTLTSYPSLQTDIRNAGGKWVDQEVVVDQGIVTSRNPNDLPAFIRKMIEEFREGDHDRALADAVEQASEESFPASDAPSWSPASATPNTERPSPEG</sequence>
<dbReference type="GO" id="GO:0006508">
    <property type="term" value="P:proteolysis"/>
    <property type="evidence" value="ECO:0007669"/>
    <property type="project" value="UniProtKB-KW"/>
</dbReference>
<reference evidence="5" key="1">
    <citation type="submission" date="2009-11" db="EMBL/GenBank/DDBJ databases">
        <title>The complete chromosome 2 of Sphaerobacter thermophilus DSM 20745.</title>
        <authorList>
            <person name="Lucas S."/>
            <person name="Copeland A."/>
            <person name="Lapidus A."/>
            <person name="Glavina del Rio T."/>
            <person name="Dalin E."/>
            <person name="Tice H."/>
            <person name="Bruce D."/>
            <person name="Goodwin L."/>
            <person name="Pitluck S."/>
            <person name="Kyrpides N."/>
            <person name="Mavromatis K."/>
            <person name="Ivanova N."/>
            <person name="Mikhailova N."/>
            <person name="LaButti K.M."/>
            <person name="Clum A."/>
            <person name="Sun H.I."/>
            <person name="Brettin T."/>
            <person name="Detter J.C."/>
            <person name="Han C."/>
            <person name="Larimer F."/>
            <person name="Land M."/>
            <person name="Hauser L."/>
            <person name="Markowitz V."/>
            <person name="Cheng J.F."/>
            <person name="Hugenholtz P."/>
            <person name="Woyke T."/>
            <person name="Wu D."/>
            <person name="Steenblock K."/>
            <person name="Schneider S."/>
            <person name="Pukall R."/>
            <person name="Goeker M."/>
            <person name="Klenk H.P."/>
            <person name="Eisen J.A."/>
        </authorList>
    </citation>
    <scope>NUCLEOTIDE SEQUENCE [LARGE SCALE GENOMIC DNA]</scope>
    <source>
        <strain evidence="5">ATCC 49802 / DSM 20745 / S 6022</strain>
    </source>
</reference>
<evidence type="ECO:0000313" key="5">
    <source>
        <dbReference type="Proteomes" id="UP000002027"/>
    </source>
</evidence>
<gene>
    <name evidence="4" type="ordered locus">Sthe_3285</name>
</gene>
<feature type="region of interest" description="Disordered" evidence="2">
    <location>
        <begin position="198"/>
        <end position="238"/>
    </location>
</feature>
<dbReference type="CDD" id="cd03134">
    <property type="entry name" value="GATase1_PfpI_like"/>
    <property type="match status" value="1"/>
</dbReference>
<dbReference type="Pfam" id="PF01965">
    <property type="entry name" value="DJ-1_PfpI"/>
    <property type="match status" value="1"/>
</dbReference>
<dbReference type="PANTHER" id="PTHR42733">
    <property type="entry name" value="DJ-1 PROTEIN"/>
    <property type="match status" value="1"/>
</dbReference>
<dbReference type="Gene3D" id="3.40.50.880">
    <property type="match status" value="1"/>
</dbReference>
<name>D1CA42_SPHTD</name>
<proteinExistence type="inferred from homology"/>
<dbReference type="InterPro" id="IPR002818">
    <property type="entry name" value="DJ-1/PfpI"/>
</dbReference>
<dbReference type="KEGG" id="sti:Sthe_3285"/>
<dbReference type="MEROPS" id="C56.001"/>
<dbReference type="STRING" id="479434.Sthe_3285"/>
<evidence type="ECO:0000313" key="4">
    <source>
        <dbReference type="EMBL" id="ACZ40685.1"/>
    </source>
</evidence>
<dbReference type="Proteomes" id="UP000002027">
    <property type="component" value="Chromosome 2"/>
</dbReference>
<dbReference type="NCBIfam" id="TIGR01382">
    <property type="entry name" value="PfpI"/>
    <property type="match status" value="1"/>
</dbReference>
<evidence type="ECO:0000256" key="1">
    <source>
        <dbReference type="ARBA" id="ARBA00008542"/>
    </source>
</evidence>
<organism evidence="4 5">
    <name type="scientific">Sphaerobacter thermophilus (strain ATCC 49802 / DSM 20745 / KCCM 41009 / NCIMB 13125 / S 6022)</name>
    <dbReference type="NCBI Taxonomy" id="479434"/>
    <lineage>
        <taxon>Bacteria</taxon>
        <taxon>Pseudomonadati</taxon>
        <taxon>Thermomicrobiota</taxon>
        <taxon>Thermomicrobia</taxon>
        <taxon>Sphaerobacterales</taxon>
        <taxon>Sphaerobacterineae</taxon>
        <taxon>Sphaerobacteraceae</taxon>
        <taxon>Sphaerobacter</taxon>
    </lineage>
</organism>
<dbReference type="EMBL" id="CP001824">
    <property type="protein sequence ID" value="ACZ40685.1"/>
    <property type="molecule type" value="Genomic_DNA"/>
</dbReference>
<reference evidence="4 5" key="2">
    <citation type="journal article" date="2010" name="Stand. Genomic Sci.">
        <title>Complete genome sequence of Desulfohalobium retbaense type strain (HR(100)).</title>
        <authorList>
            <person name="Spring S."/>
            <person name="Nolan M."/>
            <person name="Lapidus A."/>
            <person name="Glavina Del Rio T."/>
            <person name="Copeland A."/>
            <person name="Tice H."/>
            <person name="Cheng J.F."/>
            <person name="Lucas S."/>
            <person name="Land M."/>
            <person name="Chen F."/>
            <person name="Bruce D."/>
            <person name="Goodwin L."/>
            <person name="Pitluck S."/>
            <person name="Ivanova N."/>
            <person name="Mavromatis K."/>
            <person name="Mikhailova N."/>
            <person name="Pati A."/>
            <person name="Chen A."/>
            <person name="Palaniappan K."/>
            <person name="Hauser L."/>
            <person name="Chang Y.J."/>
            <person name="Jeffries C.D."/>
            <person name="Munk C."/>
            <person name="Kiss H."/>
            <person name="Chain P."/>
            <person name="Han C."/>
            <person name="Brettin T."/>
            <person name="Detter J.C."/>
            <person name="Schuler E."/>
            <person name="Goker M."/>
            <person name="Rohde M."/>
            <person name="Bristow J."/>
            <person name="Eisen J.A."/>
            <person name="Markowitz V."/>
            <person name="Hugenholtz P."/>
            <person name="Kyrpides N.C."/>
            <person name="Klenk H.P."/>
        </authorList>
    </citation>
    <scope>NUCLEOTIDE SEQUENCE [LARGE SCALE GENOMIC DNA]</scope>
    <source>
        <strain evidence="5">ATCC 49802 / DSM 20745 / S 6022</strain>
    </source>
</reference>
<dbReference type="HOGENOM" id="CLU_000445_44_4_0"/>
<evidence type="ECO:0000256" key="2">
    <source>
        <dbReference type="SAM" id="MobiDB-lite"/>
    </source>
</evidence>
<dbReference type="PANTHER" id="PTHR42733:SF12">
    <property type="entry name" value="PROTEINASE"/>
    <property type="match status" value="1"/>
</dbReference>
<dbReference type="eggNOG" id="COG0693">
    <property type="taxonomic scope" value="Bacteria"/>
</dbReference>
<dbReference type="InterPro" id="IPR029062">
    <property type="entry name" value="Class_I_gatase-like"/>
</dbReference>
<dbReference type="InParanoid" id="D1CA42"/>
<protein>
    <submittedName>
        <fullName evidence="4">Intracellular protease, PfpI family</fullName>
    </submittedName>
</protein>